<feature type="transmembrane region" description="Helical" evidence="1">
    <location>
        <begin position="74"/>
        <end position="93"/>
    </location>
</feature>
<dbReference type="RefSeq" id="WP_111816864.1">
    <property type="nucleotide sequence ID" value="NZ_CBCRZQ010000011.1"/>
</dbReference>
<keyword evidence="1" id="KW-0472">Membrane</keyword>
<sequence>MESVKIKQLLEAYFEGATSISEEKMLQDYFNNEKVADNLVQYQPIFVALKAAKEERSTMVFNLPETKPQTSKKWWYSVAAILVVAFGVGSFYFSQPSYTQEEKEALATFEKSKRAMMLLSENFNKGTERLTFVGQFERTKDKIFE</sequence>
<dbReference type="AlphaFoldDB" id="A0A5C6YLV7"/>
<evidence type="ECO:0000313" key="3">
    <source>
        <dbReference type="Proteomes" id="UP000321945"/>
    </source>
</evidence>
<comment type="caution">
    <text evidence="2">The sequence shown here is derived from an EMBL/GenBank/DDBJ whole genome shotgun (WGS) entry which is preliminary data.</text>
</comment>
<evidence type="ECO:0000256" key="1">
    <source>
        <dbReference type="SAM" id="Phobius"/>
    </source>
</evidence>
<gene>
    <name evidence="2" type="ORF">ESV24_13035</name>
</gene>
<evidence type="ECO:0000313" key="2">
    <source>
        <dbReference type="EMBL" id="TXD68205.1"/>
    </source>
</evidence>
<reference evidence="2 3" key="1">
    <citation type="submission" date="2019-08" db="EMBL/GenBank/DDBJ databases">
        <title>Genome of Aequorivita lipolytica Y10-2 (type strain).</title>
        <authorList>
            <person name="Bowman J.P."/>
        </authorList>
    </citation>
    <scope>NUCLEOTIDE SEQUENCE [LARGE SCALE GENOMIC DNA]</scope>
    <source>
        <strain evidence="2 3">Y10-2</strain>
    </source>
</reference>
<keyword evidence="3" id="KW-1185">Reference proteome</keyword>
<dbReference type="EMBL" id="VORU01000013">
    <property type="protein sequence ID" value="TXD68205.1"/>
    <property type="molecule type" value="Genomic_DNA"/>
</dbReference>
<protein>
    <submittedName>
        <fullName evidence="2">Uncharacterized protein</fullName>
    </submittedName>
</protein>
<dbReference type="OrthoDB" id="1098521at2"/>
<keyword evidence="1" id="KW-1133">Transmembrane helix</keyword>
<organism evidence="2 3">
    <name type="scientific">Aequorivita lipolytica</name>
    <dbReference type="NCBI Taxonomy" id="153267"/>
    <lineage>
        <taxon>Bacteria</taxon>
        <taxon>Pseudomonadati</taxon>
        <taxon>Bacteroidota</taxon>
        <taxon>Flavobacteriia</taxon>
        <taxon>Flavobacteriales</taxon>
        <taxon>Flavobacteriaceae</taxon>
        <taxon>Aequorivita</taxon>
    </lineage>
</organism>
<accession>A0A5C6YLV7</accession>
<dbReference type="Proteomes" id="UP000321945">
    <property type="component" value="Unassembled WGS sequence"/>
</dbReference>
<name>A0A5C6YLV7_9FLAO</name>
<proteinExistence type="predicted"/>
<keyword evidence="1" id="KW-0812">Transmembrane</keyword>